<dbReference type="SUPFAM" id="SSF50729">
    <property type="entry name" value="PH domain-like"/>
    <property type="match status" value="2"/>
</dbReference>
<dbReference type="AlphaFoldDB" id="A0A6A6NTB3"/>
<dbReference type="OrthoDB" id="185618at2759"/>
<feature type="region of interest" description="Disordered" evidence="1">
    <location>
        <begin position="434"/>
        <end position="535"/>
    </location>
</feature>
<organism evidence="3 4">
    <name type="scientific">Lineolata rhizophorae</name>
    <dbReference type="NCBI Taxonomy" id="578093"/>
    <lineage>
        <taxon>Eukaryota</taxon>
        <taxon>Fungi</taxon>
        <taxon>Dikarya</taxon>
        <taxon>Ascomycota</taxon>
        <taxon>Pezizomycotina</taxon>
        <taxon>Dothideomycetes</taxon>
        <taxon>Dothideomycetes incertae sedis</taxon>
        <taxon>Lineolatales</taxon>
        <taxon>Lineolataceae</taxon>
        <taxon>Lineolata</taxon>
    </lineage>
</organism>
<feature type="compositionally biased region" description="Basic and acidic residues" evidence="1">
    <location>
        <begin position="83"/>
        <end position="96"/>
    </location>
</feature>
<feature type="compositionally biased region" description="Acidic residues" evidence="1">
    <location>
        <begin position="410"/>
        <end position="419"/>
    </location>
</feature>
<feature type="region of interest" description="Disordered" evidence="1">
    <location>
        <begin position="1"/>
        <end position="311"/>
    </location>
</feature>
<feature type="compositionally biased region" description="Low complexity" evidence="1">
    <location>
        <begin position="328"/>
        <end position="340"/>
    </location>
</feature>
<feature type="compositionally biased region" description="Low complexity" evidence="1">
    <location>
        <begin position="258"/>
        <end position="301"/>
    </location>
</feature>
<feature type="compositionally biased region" description="Basic and acidic residues" evidence="1">
    <location>
        <begin position="467"/>
        <end position="491"/>
    </location>
</feature>
<accession>A0A6A6NTB3</accession>
<protein>
    <recommendedName>
        <fullName evidence="2">RanBD1 domain-containing protein</fullName>
    </recommendedName>
</protein>
<feature type="compositionally biased region" description="Basic and acidic residues" evidence="1">
    <location>
        <begin position="221"/>
        <end position="253"/>
    </location>
</feature>
<feature type="compositionally biased region" description="Basic and acidic residues" evidence="1">
    <location>
        <begin position="376"/>
        <end position="388"/>
    </location>
</feature>
<gene>
    <name evidence="3" type="ORF">BDY21DRAFT_76171</name>
</gene>
<evidence type="ECO:0000259" key="2">
    <source>
        <dbReference type="PROSITE" id="PS50196"/>
    </source>
</evidence>
<dbReference type="Gene3D" id="2.30.29.30">
    <property type="entry name" value="Pleckstrin-homology domain (PH domain)/Phosphotyrosine-binding domain (PTB)"/>
    <property type="match status" value="1"/>
</dbReference>
<feature type="compositionally biased region" description="Polar residues" evidence="1">
    <location>
        <begin position="26"/>
        <end position="49"/>
    </location>
</feature>
<proteinExistence type="predicted"/>
<dbReference type="PROSITE" id="PS50196">
    <property type="entry name" value="RANBD1"/>
    <property type="match status" value="1"/>
</dbReference>
<feature type="compositionally biased region" description="Basic and acidic residues" evidence="1">
    <location>
        <begin position="120"/>
        <end position="139"/>
    </location>
</feature>
<feature type="compositionally biased region" description="Acidic residues" evidence="1">
    <location>
        <begin position="363"/>
        <end position="375"/>
    </location>
</feature>
<feature type="compositionally biased region" description="Basic and acidic residues" evidence="1">
    <location>
        <begin position="436"/>
        <end position="445"/>
    </location>
</feature>
<evidence type="ECO:0000313" key="3">
    <source>
        <dbReference type="EMBL" id="KAF2454991.1"/>
    </source>
</evidence>
<keyword evidence="4" id="KW-1185">Reference proteome</keyword>
<feature type="domain" description="RanBD1" evidence="2">
    <location>
        <begin position="408"/>
        <end position="555"/>
    </location>
</feature>
<reference evidence="3" key="1">
    <citation type="journal article" date="2020" name="Stud. Mycol.">
        <title>101 Dothideomycetes genomes: a test case for predicting lifestyles and emergence of pathogens.</title>
        <authorList>
            <person name="Haridas S."/>
            <person name="Albert R."/>
            <person name="Binder M."/>
            <person name="Bloem J."/>
            <person name="Labutti K."/>
            <person name="Salamov A."/>
            <person name="Andreopoulos B."/>
            <person name="Baker S."/>
            <person name="Barry K."/>
            <person name="Bills G."/>
            <person name="Bluhm B."/>
            <person name="Cannon C."/>
            <person name="Castanera R."/>
            <person name="Culley D."/>
            <person name="Daum C."/>
            <person name="Ezra D."/>
            <person name="Gonzalez J."/>
            <person name="Henrissat B."/>
            <person name="Kuo A."/>
            <person name="Liang C."/>
            <person name="Lipzen A."/>
            <person name="Lutzoni F."/>
            <person name="Magnuson J."/>
            <person name="Mondo S."/>
            <person name="Nolan M."/>
            <person name="Ohm R."/>
            <person name="Pangilinan J."/>
            <person name="Park H.-J."/>
            <person name="Ramirez L."/>
            <person name="Alfaro M."/>
            <person name="Sun H."/>
            <person name="Tritt A."/>
            <person name="Yoshinaga Y."/>
            <person name="Zwiers L.-H."/>
            <person name="Turgeon B."/>
            <person name="Goodwin S."/>
            <person name="Spatafora J."/>
            <person name="Crous P."/>
            <person name="Grigoriev I."/>
        </authorList>
    </citation>
    <scope>NUCLEOTIDE SEQUENCE</scope>
    <source>
        <strain evidence="3">ATCC 16933</strain>
    </source>
</reference>
<feature type="region of interest" description="Disordered" evidence="1">
    <location>
        <begin position="328"/>
        <end position="419"/>
    </location>
</feature>
<dbReference type="InterPro" id="IPR011993">
    <property type="entry name" value="PH-like_dom_sf"/>
</dbReference>
<feature type="compositionally biased region" description="Acidic residues" evidence="1">
    <location>
        <begin position="97"/>
        <end position="109"/>
    </location>
</feature>
<name>A0A6A6NTB3_9PEZI</name>
<feature type="compositionally biased region" description="Polar residues" evidence="1">
    <location>
        <begin position="1"/>
        <end position="17"/>
    </location>
</feature>
<dbReference type="EMBL" id="MU001688">
    <property type="protein sequence ID" value="KAF2454991.1"/>
    <property type="molecule type" value="Genomic_DNA"/>
</dbReference>
<evidence type="ECO:0000313" key="4">
    <source>
        <dbReference type="Proteomes" id="UP000799766"/>
    </source>
</evidence>
<sequence length="601" mass="63983">MSPANSPKHNNPTPNSQMEKDKQKPTESISSPEGSHQSSETGTDQSNVRAQLKKATIEGKGDEAAQGNSPAAQKSDEDMTSPKSDENTMPRKHSIDDVEDAATPEEDEEKGASHSRKRSRSSEDFAEDEKKRSEEDRDRLRRKRSFEDVEDGNAGDAAPEAARPRKRSREAEDVAAEKAVNGQKPSGTPEPEKSSEEGSVGVTSPKNKRSRAEFLEGEVEPAEKKKAKAEEEKSDGPEEAKTEEKKETGEKKPAPQTSAAAFAASGFSKLSGSASPFSSLSGSASPFGALGGASAAPSKPSGFGGALGASSGFGSAFAGTSGFAALGKSGSGLSSFAGSSTGNPIKGPGDKPKSLGAEKAGEGSDEEEEEAEEKDAEEKEEAKKEKAKAAGPDELGKAEETKDDRFFEQEAVETGEEGEITIFTSRAKLYSFVTTPKKEWKERGVGHLRLNMPNNYGKSEESEEDEDAKKGIVEKLEEAEKAEKAEKAKEGEEGEESEKEGKASEDDDEEKDAGKGASKGPKNFPRLVMRADGSQRLALNSPIRKDLQFGDVSGAPPKGGNIVFMGNLPEGNGLELLQLKLRPENASALWKEVKNLHEMDA</sequence>
<dbReference type="Pfam" id="PF00638">
    <property type="entry name" value="Ran_BP1"/>
    <property type="match status" value="1"/>
</dbReference>
<feature type="compositionally biased region" description="Basic and acidic residues" evidence="1">
    <location>
        <begin position="394"/>
        <end position="408"/>
    </location>
</feature>
<dbReference type="Proteomes" id="UP000799766">
    <property type="component" value="Unassembled WGS sequence"/>
</dbReference>
<dbReference type="InterPro" id="IPR000156">
    <property type="entry name" value="Ran_bind_dom"/>
</dbReference>
<evidence type="ECO:0000256" key="1">
    <source>
        <dbReference type="SAM" id="MobiDB-lite"/>
    </source>
</evidence>